<dbReference type="Gene3D" id="3.10.10.10">
    <property type="entry name" value="HIV Type 1 Reverse Transcriptase, subunit A, domain 1"/>
    <property type="match status" value="1"/>
</dbReference>
<dbReference type="AlphaFoldDB" id="A0AAD1TJI2"/>
<dbReference type="EMBL" id="OW240924">
    <property type="protein sequence ID" value="CAH2328410.1"/>
    <property type="molecule type" value="Genomic_DNA"/>
</dbReference>
<reference evidence="2" key="1">
    <citation type="submission" date="2022-03" db="EMBL/GenBank/DDBJ databases">
        <authorList>
            <person name="Alioto T."/>
            <person name="Alioto T."/>
            <person name="Gomez Garrido J."/>
        </authorList>
    </citation>
    <scope>NUCLEOTIDE SEQUENCE</scope>
</reference>
<proteinExistence type="predicted"/>
<feature type="compositionally biased region" description="Polar residues" evidence="1">
    <location>
        <begin position="19"/>
        <end position="30"/>
    </location>
</feature>
<gene>
    <name evidence="2" type="ORF">PECUL_23A056533</name>
</gene>
<keyword evidence="3" id="KW-1185">Reference proteome</keyword>
<dbReference type="SUPFAM" id="SSF56672">
    <property type="entry name" value="DNA/RNA polymerases"/>
    <property type="match status" value="1"/>
</dbReference>
<feature type="region of interest" description="Disordered" evidence="1">
    <location>
        <begin position="1"/>
        <end position="30"/>
    </location>
</feature>
<protein>
    <submittedName>
        <fullName evidence="2">Uncharacterized protein</fullName>
    </submittedName>
</protein>
<dbReference type="InterPro" id="IPR043502">
    <property type="entry name" value="DNA/RNA_pol_sf"/>
</dbReference>
<accession>A0AAD1TJI2</accession>
<evidence type="ECO:0000313" key="2">
    <source>
        <dbReference type="EMBL" id="CAH2328410.1"/>
    </source>
</evidence>
<evidence type="ECO:0000313" key="3">
    <source>
        <dbReference type="Proteomes" id="UP001295444"/>
    </source>
</evidence>
<evidence type="ECO:0000256" key="1">
    <source>
        <dbReference type="SAM" id="MobiDB-lite"/>
    </source>
</evidence>
<dbReference type="Proteomes" id="UP001295444">
    <property type="component" value="Chromosome 13"/>
</dbReference>
<organism evidence="2 3">
    <name type="scientific">Pelobates cultripes</name>
    <name type="common">Western spadefoot toad</name>
    <dbReference type="NCBI Taxonomy" id="61616"/>
    <lineage>
        <taxon>Eukaryota</taxon>
        <taxon>Metazoa</taxon>
        <taxon>Chordata</taxon>
        <taxon>Craniata</taxon>
        <taxon>Vertebrata</taxon>
        <taxon>Euteleostomi</taxon>
        <taxon>Amphibia</taxon>
        <taxon>Batrachia</taxon>
        <taxon>Anura</taxon>
        <taxon>Pelobatoidea</taxon>
        <taxon>Pelobatidae</taxon>
        <taxon>Pelobates</taxon>
    </lineage>
</organism>
<sequence length="169" mass="18807">MARYHRTREPLAGQKRSHTAWTTRPGVTSPIQGAAVQRASDGAALLDPQGNRSDRLGPTGYLPARQRKYGHVGRTPQGFTTDAWVLQASRGYRLELVPIPVQEFAPRESCLSQEQELSISTEIKDLFDKGVIQELPFAYPGFPSNLFLVPKTGDRVRPVINLRPLNAFL</sequence>
<name>A0AAD1TJI2_PELCU</name>